<dbReference type="Pfam" id="PF13786">
    <property type="entry name" value="DUF4179"/>
    <property type="match status" value="1"/>
</dbReference>
<proteinExistence type="predicted"/>
<dbReference type="EMBL" id="JAMJEV010000018">
    <property type="protein sequence ID" value="MDO0824937.1"/>
    <property type="molecule type" value="Genomic_DNA"/>
</dbReference>
<keyword evidence="1" id="KW-1133">Transmembrane helix</keyword>
<keyword evidence="1" id="KW-0812">Transmembrane</keyword>
<evidence type="ECO:0000313" key="4">
    <source>
        <dbReference type="Proteomes" id="UP001176021"/>
    </source>
</evidence>
<reference evidence="3" key="1">
    <citation type="submission" date="2022-05" db="EMBL/GenBank/DDBJ databases">
        <title>Expanded diversity of anoxic marine methylotrophy in a Black Sea sulfate reducing microorganism.</title>
        <authorList>
            <person name="Fischer P.Q."/>
            <person name="Stams A.J.M."/>
            <person name="Villanueva L."/>
            <person name="Sousa D.Z."/>
        </authorList>
    </citation>
    <scope>NUCLEOTIDE SEQUENCE</scope>
    <source>
        <strain evidence="3">P130</strain>
    </source>
</reference>
<keyword evidence="1" id="KW-0472">Membrane</keyword>
<comment type="caution">
    <text evidence="3">The sequence shown here is derived from an EMBL/GenBank/DDBJ whole genome shotgun (WGS) entry which is preliminary data.</text>
</comment>
<organism evidence="3 4">
    <name type="scientific">Desulfosporosinus nitroreducens</name>
    <dbReference type="NCBI Taxonomy" id="2018668"/>
    <lineage>
        <taxon>Bacteria</taxon>
        <taxon>Bacillati</taxon>
        <taxon>Bacillota</taxon>
        <taxon>Clostridia</taxon>
        <taxon>Eubacteriales</taxon>
        <taxon>Desulfitobacteriaceae</taxon>
        <taxon>Desulfosporosinus</taxon>
    </lineage>
</organism>
<evidence type="ECO:0000313" key="3">
    <source>
        <dbReference type="EMBL" id="MDO0824937.1"/>
    </source>
</evidence>
<dbReference type="Proteomes" id="UP001176021">
    <property type="component" value="Unassembled WGS sequence"/>
</dbReference>
<dbReference type="InterPro" id="IPR025436">
    <property type="entry name" value="DUF4179"/>
</dbReference>
<dbReference type="RefSeq" id="WP_302049672.1">
    <property type="nucleotide sequence ID" value="NZ_JAMJEV010000018.1"/>
</dbReference>
<feature type="domain" description="DUF4179" evidence="2">
    <location>
        <begin position="50"/>
        <end position="127"/>
    </location>
</feature>
<feature type="transmembrane region" description="Helical" evidence="1">
    <location>
        <begin position="53"/>
        <end position="72"/>
    </location>
</feature>
<keyword evidence="4" id="KW-1185">Reference proteome</keyword>
<accession>A0ABT8QUA1</accession>
<dbReference type="Gene3D" id="2.60.40.1630">
    <property type="entry name" value="bacillus anthracis domain"/>
    <property type="match status" value="1"/>
</dbReference>
<protein>
    <submittedName>
        <fullName evidence="3">DUF4179 domain-containing protein</fullName>
    </submittedName>
</protein>
<name>A0ABT8QUA1_9FIRM</name>
<sequence>MEKDFEQELKNSLSRNVEIPKSVLNKAESAFEEIRRHNAQKVGKKSVLFKKQWIAAAVAVVFLGLTFNQPVVAAIKSALWGNHAGIERAVENGYSQEVQTASVKSNGVDTKVTNVVIDKSRLGLSVNAKFDDLNSIKDVALMYLDMVITDSHGNVISGDGYSNQAVGGLDFTTDTSDKDSGSLRCDVLLESPTASIPQTDQLKVEIKRIVLYAKDRADKPIKVIEGPWNHNVSLDQQFSNTKGIAYIATNINDELSINSAELLPTGFNVKFSVNTPNPYDESIISRVQLVDSNGNIYKSSGMASMSTENNKAVVSMTFEVSSFDRVDSLNLVLKDINGKGSAVKLVKSTK</sequence>
<gene>
    <name evidence="3" type="ORF">M8H41_19065</name>
</gene>
<evidence type="ECO:0000256" key="1">
    <source>
        <dbReference type="SAM" id="Phobius"/>
    </source>
</evidence>
<evidence type="ECO:0000259" key="2">
    <source>
        <dbReference type="Pfam" id="PF13786"/>
    </source>
</evidence>